<accession>A0A075B0B1</accession>
<dbReference type="EMBL" id="KE560749">
    <property type="protein sequence ID" value="EPZ35815.1"/>
    <property type="molecule type" value="Genomic_DNA"/>
</dbReference>
<protein>
    <submittedName>
        <fullName evidence="1">Uncharacterized protein</fullName>
    </submittedName>
</protein>
<sequence>MADEYTPQDCRRAYAMYLYCKNFRSTQQHAFESSTWESEVDKILYALDVEKQDILNAKKEELKNNRVFKNEK</sequence>
<evidence type="ECO:0000313" key="2">
    <source>
        <dbReference type="Proteomes" id="UP000030755"/>
    </source>
</evidence>
<gene>
    <name evidence="1" type="ORF">O9G_004900</name>
</gene>
<keyword evidence="2" id="KW-1185">Reference proteome</keyword>
<proteinExistence type="predicted"/>
<name>A0A075B0B1_ROZAC</name>
<dbReference type="HOGENOM" id="CLU_2723604_0_0_1"/>
<evidence type="ECO:0000313" key="1">
    <source>
        <dbReference type="EMBL" id="EPZ35815.1"/>
    </source>
</evidence>
<reference evidence="1 2" key="1">
    <citation type="journal article" date="2013" name="Curr. Biol.">
        <title>Shared signatures of parasitism and phylogenomics unite Cryptomycota and microsporidia.</title>
        <authorList>
            <person name="James T.Y."/>
            <person name="Pelin A."/>
            <person name="Bonen L."/>
            <person name="Ahrendt S."/>
            <person name="Sain D."/>
            <person name="Corradi N."/>
            <person name="Stajich J.E."/>
        </authorList>
    </citation>
    <scope>NUCLEOTIDE SEQUENCE [LARGE SCALE GENOMIC DNA]</scope>
    <source>
        <strain evidence="1 2">CSF55</strain>
    </source>
</reference>
<dbReference type="AlphaFoldDB" id="A0A075B0B1"/>
<dbReference type="Proteomes" id="UP000030755">
    <property type="component" value="Unassembled WGS sequence"/>
</dbReference>
<organism evidence="1 2">
    <name type="scientific">Rozella allomycis (strain CSF55)</name>
    <dbReference type="NCBI Taxonomy" id="988480"/>
    <lineage>
        <taxon>Eukaryota</taxon>
        <taxon>Fungi</taxon>
        <taxon>Fungi incertae sedis</taxon>
        <taxon>Cryptomycota</taxon>
        <taxon>Cryptomycota incertae sedis</taxon>
        <taxon>Rozella</taxon>
    </lineage>
</organism>